<feature type="signal peptide" evidence="2">
    <location>
        <begin position="1"/>
        <end position="26"/>
    </location>
</feature>
<feature type="region of interest" description="Disordered" evidence="1">
    <location>
        <begin position="48"/>
        <end position="97"/>
    </location>
</feature>
<evidence type="ECO:0000313" key="3">
    <source>
        <dbReference type="EMBL" id="MXQ89167.1"/>
    </source>
</evidence>
<organism evidence="3 4">
    <name type="scientific">Bos mutus</name>
    <name type="common">wild yak</name>
    <dbReference type="NCBI Taxonomy" id="72004"/>
    <lineage>
        <taxon>Eukaryota</taxon>
        <taxon>Metazoa</taxon>
        <taxon>Chordata</taxon>
        <taxon>Craniata</taxon>
        <taxon>Vertebrata</taxon>
        <taxon>Euteleostomi</taxon>
        <taxon>Mammalia</taxon>
        <taxon>Eutheria</taxon>
        <taxon>Laurasiatheria</taxon>
        <taxon>Artiodactyla</taxon>
        <taxon>Ruminantia</taxon>
        <taxon>Pecora</taxon>
        <taxon>Bovidae</taxon>
        <taxon>Bovinae</taxon>
        <taxon>Bos</taxon>
    </lineage>
</organism>
<keyword evidence="2" id="KW-0732">Signal</keyword>
<dbReference type="Proteomes" id="UP000322234">
    <property type="component" value="Unassembled WGS sequence"/>
</dbReference>
<dbReference type="AlphaFoldDB" id="A0A6B0RKA9"/>
<gene>
    <name evidence="3" type="ORF">E5288_WYG015110</name>
</gene>
<feature type="chain" id="PRO_5025480508" evidence="2">
    <location>
        <begin position="27"/>
        <end position="97"/>
    </location>
</feature>
<dbReference type="EMBL" id="VBQZ03000053">
    <property type="protein sequence ID" value="MXQ89167.1"/>
    <property type="molecule type" value="Genomic_DNA"/>
</dbReference>
<keyword evidence="4" id="KW-1185">Reference proteome</keyword>
<evidence type="ECO:0000313" key="4">
    <source>
        <dbReference type="Proteomes" id="UP000322234"/>
    </source>
</evidence>
<protein>
    <submittedName>
        <fullName evidence="3">Uncharacterized protein</fullName>
    </submittedName>
</protein>
<feature type="compositionally biased region" description="Basic and acidic residues" evidence="1">
    <location>
        <begin position="69"/>
        <end position="97"/>
    </location>
</feature>
<proteinExistence type="predicted"/>
<evidence type="ECO:0000256" key="1">
    <source>
        <dbReference type="SAM" id="MobiDB-lite"/>
    </source>
</evidence>
<name>A0A6B0RKA9_9CETA</name>
<sequence>MDGVRPDGHLLASWYLLRLALRGVRAGAAPKKGRRRGAGLRAEVLQRHTCSNSREEQETARIGPGAMASKEEQAVKHRNMEDANQKNEKERWKGSRC</sequence>
<comment type="caution">
    <text evidence="3">The sequence shown here is derived from an EMBL/GenBank/DDBJ whole genome shotgun (WGS) entry which is preliminary data.</text>
</comment>
<evidence type="ECO:0000256" key="2">
    <source>
        <dbReference type="SAM" id="SignalP"/>
    </source>
</evidence>
<reference evidence="3" key="1">
    <citation type="submission" date="2019-10" db="EMBL/GenBank/DDBJ databases">
        <title>The sequence and de novo assembly of the wild yak genome.</title>
        <authorList>
            <person name="Liu Y."/>
        </authorList>
    </citation>
    <scope>NUCLEOTIDE SEQUENCE [LARGE SCALE GENOMIC DNA]</scope>
    <source>
        <strain evidence="3">WY2019</strain>
    </source>
</reference>
<accession>A0A6B0RKA9</accession>